<dbReference type="Proteomes" id="UP000595197">
    <property type="component" value="Chromosome"/>
</dbReference>
<sequence length="462" mass="49467">MTVPIKPAAEPAAILNLARGTVAGSGDRLREVYRLSDGLGDPAMRSTLMEAMRSWLRIEKPPRRNTAQRRFCEPFEELLCGPVGRQRQRFQIPRPAIAPLWDLIASETGKGGSDDLEGCHRALRAVLDRAKADPAFARRQARAYPDFWAIAGEIDCAIRVREPVLSLRRLLAGAVPDRPDPAAVAALGRFVSELGEQDRGSVDLFLMLLARHPETGRSALDLIDALARGAAALPAETLETVYAAAIGDLHAGAKAAFDGSPGTADLNKALDRIEPAARHLTGLKSSAGGRIPRNAARLHRLESELHDLLNDRFLGEVAARTDEHARVLADIGAGGGGGETAGRGQDRRAFDEAMSALARSRQLFKALGRLDAYRREVETVQAQVSRDLGSLADRAASADAGTRRSALEATVTTLHGLERICPGEALMPLLAEGFSKLGGDGTGDLMVDLIRHMNPAPAAATR</sequence>
<organism evidence="1 2">
    <name type="scientific">Skermanella cutis</name>
    <dbReference type="NCBI Taxonomy" id="2775420"/>
    <lineage>
        <taxon>Bacteria</taxon>
        <taxon>Pseudomonadati</taxon>
        <taxon>Pseudomonadota</taxon>
        <taxon>Alphaproteobacteria</taxon>
        <taxon>Rhodospirillales</taxon>
        <taxon>Azospirillaceae</taxon>
        <taxon>Skermanella</taxon>
    </lineage>
</organism>
<dbReference type="EMBL" id="CP067420">
    <property type="protein sequence ID" value="QQP91012.1"/>
    <property type="molecule type" value="Genomic_DNA"/>
</dbReference>
<gene>
    <name evidence="1" type="ORF">IGS68_07275</name>
</gene>
<evidence type="ECO:0000313" key="1">
    <source>
        <dbReference type="EMBL" id="QQP91012.1"/>
    </source>
</evidence>
<keyword evidence="2" id="KW-1185">Reference proteome</keyword>
<name>A0ABX7B9H7_9PROT</name>
<accession>A0ABX7B9H7</accession>
<protein>
    <submittedName>
        <fullName evidence="1">Uncharacterized protein</fullName>
    </submittedName>
</protein>
<proteinExistence type="predicted"/>
<dbReference type="RefSeq" id="WP_201078490.1">
    <property type="nucleotide sequence ID" value="NZ_CP067420.1"/>
</dbReference>
<evidence type="ECO:0000313" key="2">
    <source>
        <dbReference type="Proteomes" id="UP000595197"/>
    </source>
</evidence>
<reference evidence="1" key="1">
    <citation type="submission" date="2021-02" db="EMBL/GenBank/DDBJ databases">
        <title>Skermanella TT6 skin isolate.</title>
        <authorList>
            <person name="Lee K."/>
            <person name="Ganzorig M."/>
        </authorList>
    </citation>
    <scope>NUCLEOTIDE SEQUENCE</scope>
    <source>
        <strain evidence="1">TT6</strain>
    </source>
</reference>